<evidence type="ECO:0000256" key="1">
    <source>
        <dbReference type="ARBA" id="ARBA00004429"/>
    </source>
</evidence>
<comment type="subcellular location">
    <subcellularLocation>
        <location evidence="1">Cell inner membrane</location>
        <topology evidence="1">Multi-pass membrane protein</topology>
    </subcellularLocation>
</comment>
<organism evidence="11 12">
    <name type="scientific">Falsihalocynthiibacter arcticus</name>
    <dbReference type="NCBI Taxonomy" id="1579316"/>
    <lineage>
        <taxon>Bacteria</taxon>
        <taxon>Pseudomonadati</taxon>
        <taxon>Pseudomonadota</taxon>
        <taxon>Alphaproteobacteria</taxon>
        <taxon>Rhodobacterales</taxon>
        <taxon>Roseobacteraceae</taxon>
        <taxon>Falsihalocynthiibacter</taxon>
    </lineage>
</organism>
<accession>A0A126UVT1</accession>
<keyword evidence="4" id="KW-1003">Cell membrane</keyword>
<gene>
    <name evidence="11" type="ORF">RC74_00600</name>
</gene>
<dbReference type="EMBL" id="CP014327">
    <property type="protein sequence ID" value="AML49977.1"/>
    <property type="molecule type" value="Genomic_DNA"/>
</dbReference>
<dbReference type="AlphaFoldDB" id="A0A126UVT1"/>
<feature type="transmembrane region" description="Helical" evidence="10">
    <location>
        <begin position="245"/>
        <end position="266"/>
    </location>
</feature>
<feature type="transmembrane region" description="Helical" evidence="10">
    <location>
        <begin position="51"/>
        <end position="75"/>
    </location>
</feature>
<evidence type="ECO:0000256" key="6">
    <source>
        <dbReference type="ARBA" id="ARBA00022989"/>
    </source>
</evidence>
<keyword evidence="7" id="KW-0406">Ion transport</keyword>
<feature type="transmembrane region" description="Helical" evidence="10">
    <location>
        <begin position="393"/>
        <end position="411"/>
    </location>
</feature>
<dbReference type="GO" id="GO:0006811">
    <property type="term" value="P:monoatomic ion transport"/>
    <property type="evidence" value="ECO:0007669"/>
    <property type="project" value="UniProtKB-KW"/>
</dbReference>
<feature type="transmembrane region" description="Helical" evidence="10">
    <location>
        <begin position="423"/>
        <end position="443"/>
    </location>
</feature>
<keyword evidence="6 10" id="KW-1133">Transmembrane helix</keyword>
<feature type="transmembrane region" description="Helical" evidence="10">
    <location>
        <begin position="161"/>
        <end position="182"/>
    </location>
</feature>
<protein>
    <recommendedName>
        <fullName evidence="9">Multidrug-efflux transporter</fullName>
    </recommendedName>
</protein>
<dbReference type="RefSeq" id="WP_039003310.1">
    <property type="nucleotide sequence ID" value="NZ_CP014327.1"/>
</dbReference>
<feature type="transmembrane region" description="Helical" evidence="10">
    <location>
        <begin position="96"/>
        <end position="119"/>
    </location>
</feature>
<dbReference type="STRING" id="1579316.RC74_00600"/>
<dbReference type="InterPro" id="IPR048279">
    <property type="entry name" value="MdtK-like"/>
</dbReference>
<dbReference type="OrthoDB" id="9780160at2"/>
<dbReference type="PANTHER" id="PTHR43298:SF2">
    <property type="entry name" value="FMN_FAD EXPORTER YEEO-RELATED"/>
    <property type="match status" value="1"/>
</dbReference>
<reference evidence="11 12" key="1">
    <citation type="submission" date="2016-02" db="EMBL/GenBank/DDBJ databases">
        <title>Complete genome sequence of Halocynthiibacter arcticus PAMC 20958t from arctic marine sediment.</title>
        <authorList>
            <person name="Lee Y.M."/>
            <person name="Baek K."/>
            <person name="Lee H.K."/>
            <person name="Shin S.C."/>
        </authorList>
    </citation>
    <scope>NUCLEOTIDE SEQUENCE [LARGE SCALE GENOMIC DNA]</scope>
    <source>
        <strain evidence="11">PAMC 20958</strain>
    </source>
</reference>
<evidence type="ECO:0000313" key="11">
    <source>
        <dbReference type="EMBL" id="AML49977.1"/>
    </source>
</evidence>
<dbReference type="NCBIfam" id="TIGR00797">
    <property type="entry name" value="matE"/>
    <property type="match status" value="1"/>
</dbReference>
<evidence type="ECO:0000256" key="5">
    <source>
        <dbReference type="ARBA" id="ARBA00022692"/>
    </source>
</evidence>
<dbReference type="InterPro" id="IPR002528">
    <property type="entry name" value="MATE_fam"/>
</dbReference>
<keyword evidence="8 10" id="KW-0472">Membrane</keyword>
<dbReference type="GO" id="GO:0005886">
    <property type="term" value="C:plasma membrane"/>
    <property type="evidence" value="ECO:0007669"/>
    <property type="project" value="UniProtKB-SubCell"/>
</dbReference>
<feature type="transmembrane region" description="Helical" evidence="10">
    <location>
        <begin position="272"/>
        <end position="294"/>
    </location>
</feature>
<evidence type="ECO:0000256" key="7">
    <source>
        <dbReference type="ARBA" id="ARBA00023065"/>
    </source>
</evidence>
<dbReference type="Proteomes" id="UP000070371">
    <property type="component" value="Chromosome"/>
</dbReference>
<keyword evidence="2" id="KW-0813">Transport</keyword>
<keyword evidence="12" id="KW-1185">Reference proteome</keyword>
<dbReference type="InterPro" id="IPR050222">
    <property type="entry name" value="MATE_MdtK"/>
</dbReference>
<feature type="transmembrane region" description="Helical" evidence="10">
    <location>
        <begin position="355"/>
        <end position="372"/>
    </location>
</feature>
<keyword evidence="3" id="KW-0050">Antiport</keyword>
<evidence type="ECO:0000256" key="3">
    <source>
        <dbReference type="ARBA" id="ARBA00022449"/>
    </source>
</evidence>
<feature type="transmembrane region" description="Helical" evidence="10">
    <location>
        <begin position="315"/>
        <end position="335"/>
    </location>
</feature>
<feature type="transmembrane region" description="Helical" evidence="10">
    <location>
        <begin position="194"/>
        <end position="215"/>
    </location>
</feature>
<dbReference type="GO" id="GO:0042910">
    <property type="term" value="F:xenobiotic transmembrane transporter activity"/>
    <property type="evidence" value="ECO:0007669"/>
    <property type="project" value="InterPro"/>
</dbReference>
<evidence type="ECO:0000256" key="2">
    <source>
        <dbReference type="ARBA" id="ARBA00022448"/>
    </source>
</evidence>
<evidence type="ECO:0000256" key="10">
    <source>
        <dbReference type="SAM" id="Phobius"/>
    </source>
</evidence>
<evidence type="ECO:0000256" key="9">
    <source>
        <dbReference type="ARBA" id="ARBA00031636"/>
    </source>
</evidence>
<evidence type="ECO:0000256" key="8">
    <source>
        <dbReference type="ARBA" id="ARBA00023136"/>
    </source>
</evidence>
<dbReference type="KEGG" id="hat:RC74_00600"/>
<dbReference type="CDD" id="cd13131">
    <property type="entry name" value="MATE_NorM_like"/>
    <property type="match status" value="1"/>
</dbReference>
<sequence>MLKEMSYGAHMRAIVVLGLPLIGSQLAQFAVHMTDTLMLGWYSVDALAAGVLGTSFAFILFILGSGFAGAVVPLVAAADSQGDPVQIRRVTRMGMWAVGFFSVVVMIPMIYSAPILIAAGQDPELSLAAQSYLRISAPGMLLALLATVLRMYLSALERANAVFYASLAAVGLNIVMNYAFIFGNFGAPELGIRGAAIASLGVNALLLIYMGLYAIRKLPEHELFVRFWRPDWEAFREVVRLGTPIGITSLAEVGLFNLATLMIGWLGTIQLAAHGIALQMAGAVFMVHLGLSAAATIRAGRAYGIRDEAHLRRGALVATLASFILSLFGVALFVLYPEFLVGAFIAPDDPLRGEIIVMGTGLLLLAGIFQVADSLQVMSLGLLRGLQDARIPMWIAVLSYWGLGAPASYYLGTVMGYGAQGVWGGLVIGLSAAAVLLTMRFWMRSVKIGQA</sequence>
<dbReference type="Pfam" id="PF01554">
    <property type="entry name" value="MatE"/>
    <property type="match status" value="2"/>
</dbReference>
<feature type="transmembrane region" description="Helical" evidence="10">
    <location>
        <begin position="131"/>
        <end position="149"/>
    </location>
</feature>
<name>A0A126UVT1_9RHOB</name>
<evidence type="ECO:0000256" key="4">
    <source>
        <dbReference type="ARBA" id="ARBA00022475"/>
    </source>
</evidence>
<proteinExistence type="predicted"/>
<keyword evidence="5 10" id="KW-0812">Transmembrane</keyword>
<evidence type="ECO:0000313" key="12">
    <source>
        <dbReference type="Proteomes" id="UP000070371"/>
    </source>
</evidence>
<dbReference type="GO" id="GO:0015297">
    <property type="term" value="F:antiporter activity"/>
    <property type="evidence" value="ECO:0007669"/>
    <property type="project" value="UniProtKB-KW"/>
</dbReference>
<dbReference type="PANTHER" id="PTHR43298">
    <property type="entry name" value="MULTIDRUG RESISTANCE PROTEIN NORM-RELATED"/>
    <property type="match status" value="1"/>
</dbReference>
<dbReference type="PIRSF" id="PIRSF006603">
    <property type="entry name" value="DinF"/>
    <property type="match status" value="1"/>
</dbReference>